<dbReference type="STRING" id="56857.A0A200QFP2"/>
<dbReference type="FunCoup" id="A0A200QFP2">
    <property type="interactions" value="13"/>
</dbReference>
<accession>A0A200QFP2</accession>
<feature type="domain" description="U-box" evidence="2">
    <location>
        <begin position="84"/>
        <end position="346"/>
    </location>
</feature>
<gene>
    <name evidence="3" type="ORF">BVC80_659g19</name>
</gene>
<dbReference type="InterPro" id="IPR058678">
    <property type="entry name" value="ARM_PUB"/>
</dbReference>
<organism evidence="3 4">
    <name type="scientific">Macleaya cordata</name>
    <name type="common">Five-seeded plume-poppy</name>
    <name type="synonym">Bocconia cordata</name>
    <dbReference type="NCBI Taxonomy" id="56857"/>
    <lineage>
        <taxon>Eukaryota</taxon>
        <taxon>Viridiplantae</taxon>
        <taxon>Streptophyta</taxon>
        <taxon>Embryophyta</taxon>
        <taxon>Tracheophyta</taxon>
        <taxon>Spermatophyta</taxon>
        <taxon>Magnoliopsida</taxon>
        <taxon>Ranunculales</taxon>
        <taxon>Papaveraceae</taxon>
        <taxon>Papaveroideae</taxon>
        <taxon>Macleaya</taxon>
    </lineage>
</organism>
<dbReference type="PANTHER" id="PTHR46700">
    <property type="entry name" value="ARM REPEAT SUPERFAMILY PROTEIN"/>
    <property type="match status" value="1"/>
</dbReference>
<dbReference type="InParanoid" id="A0A200QFP2"/>
<name>A0A200QFP2_MACCD</name>
<evidence type="ECO:0000259" key="2">
    <source>
        <dbReference type="Pfam" id="PF25598"/>
    </source>
</evidence>
<dbReference type="EMBL" id="MVGT01002164">
    <property type="protein sequence ID" value="OVA09197.1"/>
    <property type="molecule type" value="Genomic_DNA"/>
</dbReference>
<dbReference type="Gene3D" id="1.25.10.10">
    <property type="entry name" value="Leucine-rich Repeat Variant"/>
    <property type="match status" value="1"/>
</dbReference>
<dbReference type="Proteomes" id="UP000195402">
    <property type="component" value="Unassembled WGS sequence"/>
</dbReference>
<evidence type="ECO:0000313" key="3">
    <source>
        <dbReference type="EMBL" id="OVA09197.1"/>
    </source>
</evidence>
<keyword evidence="4" id="KW-1185">Reference proteome</keyword>
<dbReference type="SUPFAM" id="SSF48371">
    <property type="entry name" value="ARM repeat"/>
    <property type="match status" value="1"/>
</dbReference>
<dbReference type="PANTHER" id="PTHR46700:SF2">
    <property type="entry name" value="ARM REPEAT SUPERFAMILY PROTEIN"/>
    <property type="match status" value="1"/>
</dbReference>
<protein>
    <recommendedName>
        <fullName evidence="2">U-box domain-containing protein</fullName>
    </recommendedName>
</protein>
<comment type="caution">
    <text evidence="3">The sequence shown here is derived from an EMBL/GenBank/DDBJ whole genome shotgun (WGS) entry which is preliminary data.</text>
</comment>
<dbReference type="InterPro" id="IPR011989">
    <property type="entry name" value="ARM-like"/>
</dbReference>
<dbReference type="AlphaFoldDB" id="A0A200QFP2"/>
<dbReference type="OMA" id="FLMDTMN"/>
<dbReference type="OrthoDB" id="777117at2759"/>
<proteinExistence type="predicted"/>
<reference evidence="3 4" key="1">
    <citation type="journal article" date="2017" name="Mol. Plant">
        <title>The Genome of Medicinal Plant Macleaya cordata Provides New Insights into Benzylisoquinoline Alkaloids Metabolism.</title>
        <authorList>
            <person name="Liu X."/>
            <person name="Liu Y."/>
            <person name="Huang P."/>
            <person name="Ma Y."/>
            <person name="Qing Z."/>
            <person name="Tang Q."/>
            <person name="Cao H."/>
            <person name="Cheng P."/>
            <person name="Zheng Y."/>
            <person name="Yuan Z."/>
            <person name="Zhou Y."/>
            <person name="Liu J."/>
            <person name="Tang Z."/>
            <person name="Zhuo Y."/>
            <person name="Zhang Y."/>
            <person name="Yu L."/>
            <person name="Huang J."/>
            <person name="Yang P."/>
            <person name="Peng Q."/>
            <person name="Zhang J."/>
            <person name="Jiang W."/>
            <person name="Zhang Z."/>
            <person name="Lin K."/>
            <person name="Ro D.K."/>
            <person name="Chen X."/>
            <person name="Xiong X."/>
            <person name="Shang Y."/>
            <person name="Huang S."/>
            <person name="Zeng J."/>
        </authorList>
    </citation>
    <scope>NUCLEOTIDE SEQUENCE [LARGE SCALE GENOMIC DNA]</scope>
    <source>
        <strain evidence="4">cv. BLH2017</strain>
        <tissue evidence="3">Root</tissue>
    </source>
</reference>
<dbReference type="InterPro" id="IPR016024">
    <property type="entry name" value="ARM-type_fold"/>
</dbReference>
<evidence type="ECO:0000256" key="1">
    <source>
        <dbReference type="SAM" id="MobiDB-lite"/>
    </source>
</evidence>
<sequence>MADSSSNWFFSYSTKLLFFARIRRFIQIKTASKCYESSEHFEKAETEIIMDHEREIMIEQEGSSSSSIVLQRSVKQLHFGSWEEKEIATKEITRLAKEDLKTRKSLAKLGVIQSLMSMLDSEISDRRRLAIQALIELANGTFTNKAIMVESGILSKLPGNFVTVDKLTRHDFALLALSISSLANTQFPIASSEILPFLIGVLDSDSSVDAKKACLGALYNLSAMLENVGSLVSNGVVNTLMGLSADKEVSDKALAILGNLVVTVMGKKAIENDSMVPECLIEVMTWEEKPKCQELAAYILMILAHQSSEQRTKMAQLGIVQVLLEVALLGSPLAQKRALKILQWFKDERQTKIGAHSGPQTGRVGIGSPTDQQETKEGKRIIKKMVKQSLDKNMELITRRAYGAVESCKLKALVSNSSSKSLPY</sequence>
<feature type="region of interest" description="Disordered" evidence="1">
    <location>
        <begin position="356"/>
        <end position="377"/>
    </location>
</feature>
<dbReference type="Pfam" id="PF25598">
    <property type="entry name" value="ARM_PUB"/>
    <property type="match status" value="1"/>
</dbReference>
<evidence type="ECO:0000313" key="4">
    <source>
        <dbReference type="Proteomes" id="UP000195402"/>
    </source>
</evidence>